<evidence type="ECO:0000256" key="5">
    <source>
        <dbReference type="ARBA" id="ARBA00023136"/>
    </source>
</evidence>
<dbReference type="CDD" id="cd17324">
    <property type="entry name" value="MFS_NepI_like"/>
    <property type="match status" value="1"/>
</dbReference>
<dbReference type="SUPFAM" id="SSF103473">
    <property type="entry name" value="MFS general substrate transporter"/>
    <property type="match status" value="1"/>
</dbReference>
<dbReference type="PANTHER" id="PTHR43124:SF3">
    <property type="entry name" value="CHLORAMPHENICOL EFFLUX PUMP RV0191"/>
    <property type="match status" value="1"/>
</dbReference>
<feature type="transmembrane region" description="Helical" evidence="6">
    <location>
        <begin position="7"/>
        <end position="32"/>
    </location>
</feature>
<feature type="transmembrane region" description="Helical" evidence="6">
    <location>
        <begin position="101"/>
        <end position="121"/>
    </location>
</feature>
<evidence type="ECO:0000256" key="4">
    <source>
        <dbReference type="ARBA" id="ARBA00022989"/>
    </source>
</evidence>
<dbReference type="Pfam" id="PF07690">
    <property type="entry name" value="MFS_1"/>
    <property type="match status" value="1"/>
</dbReference>
<feature type="transmembrane region" description="Helical" evidence="6">
    <location>
        <begin position="44"/>
        <end position="65"/>
    </location>
</feature>
<feature type="transmembrane region" description="Helical" evidence="6">
    <location>
        <begin position="72"/>
        <end position="89"/>
    </location>
</feature>
<dbReference type="Gene3D" id="1.20.1250.20">
    <property type="entry name" value="MFS general substrate transporter like domains"/>
    <property type="match status" value="1"/>
</dbReference>
<dbReference type="InterPro" id="IPR011701">
    <property type="entry name" value="MFS"/>
</dbReference>
<feature type="transmembrane region" description="Helical" evidence="6">
    <location>
        <begin position="133"/>
        <end position="154"/>
    </location>
</feature>
<evidence type="ECO:0000256" key="3">
    <source>
        <dbReference type="ARBA" id="ARBA00022692"/>
    </source>
</evidence>
<dbReference type="GO" id="GO:0022857">
    <property type="term" value="F:transmembrane transporter activity"/>
    <property type="evidence" value="ECO:0007669"/>
    <property type="project" value="InterPro"/>
</dbReference>
<keyword evidence="2" id="KW-1003">Cell membrane</keyword>
<feature type="transmembrane region" description="Helical" evidence="6">
    <location>
        <begin position="356"/>
        <end position="378"/>
    </location>
</feature>
<evidence type="ECO:0000259" key="7">
    <source>
        <dbReference type="PROSITE" id="PS50850"/>
    </source>
</evidence>
<feature type="transmembrane region" description="Helical" evidence="6">
    <location>
        <begin position="160"/>
        <end position="181"/>
    </location>
</feature>
<proteinExistence type="predicted"/>
<dbReference type="Proteomes" id="UP000030378">
    <property type="component" value="Unassembled WGS sequence"/>
</dbReference>
<dbReference type="InterPro" id="IPR050189">
    <property type="entry name" value="MFS_Efflux_Transporters"/>
</dbReference>
<comment type="caution">
    <text evidence="8">The sequence shown here is derived from an EMBL/GenBank/DDBJ whole genome shotgun (WGS) entry which is preliminary data.</text>
</comment>
<keyword evidence="5 6" id="KW-0472">Membrane</keyword>
<name>A0AAP8TQR3_SERMA</name>
<evidence type="ECO:0000313" key="9">
    <source>
        <dbReference type="Proteomes" id="UP000030378"/>
    </source>
</evidence>
<feature type="transmembrane region" description="Helical" evidence="6">
    <location>
        <begin position="202"/>
        <end position="224"/>
    </location>
</feature>
<dbReference type="GO" id="GO:0005886">
    <property type="term" value="C:plasma membrane"/>
    <property type="evidence" value="ECO:0007669"/>
    <property type="project" value="UniProtKB-SubCell"/>
</dbReference>
<dbReference type="PROSITE" id="PS50850">
    <property type="entry name" value="MFS"/>
    <property type="match status" value="1"/>
</dbReference>
<dbReference type="InterPro" id="IPR036259">
    <property type="entry name" value="MFS_trans_sf"/>
</dbReference>
<protein>
    <submittedName>
        <fullName evidence="8">MFS transporter</fullName>
    </submittedName>
</protein>
<evidence type="ECO:0000256" key="2">
    <source>
        <dbReference type="ARBA" id="ARBA00022475"/>
    </source>
</evidence>
<feature type="transmembrane region" description="Helical" evidence="6">
    <location>
        <begin position="292"/>
        <end position="315"/>
    </location>
</feature>
<dbReference type="PANTHER" id="PTHR43124">
    <property type="entry name" value="PURINE EFFLUX PUMP PBUE"/>
    <property type="match status" value="1"/>
</dbReference>
<feature type="transmembrane region" description="Helical" evidence="6">
    <location>
        <begin position="327"/>
        <end position="350"/>
    </location>
</feature>
<reference evidence="9" key="1">
    <citation type="submission" date="2017-12" db="EMBL/GenBank/DDBJ databases">
        <title>FDA dAtabase for Regulatory Grade micrObial Sequences (FDA-ARGOS): Supporting development and validation of Infectious Disease Dx tests.</title>
        <authorList>
            <person name="Campos J."/>
            <person name="Goldberg B."/>
            <person name="Tallon L."/>
            <person name="Sadzewicz L."/>
            <person name="Sengamalay N."/>
            <person name="Ott S."/>
            <person name="Godinez A."/>
            <person name="Nagaraj S."/>
            <person name="Vavikolanu K."/>
            <person name="Vyas G."/>
            <person name="Nadendla S."/>
            <person name="Aluvathingal J."/>
            <person name="Geyer C."/>
            <person name="Nandy P."/>
            <person name="Hobson J."/>
            <person name="Sichtig H."/>
        </authorList>
    </citation>
    <scope>NUCLEOTIDE SEQUENCE [LARGE SCALE GENOMIC DNA]</scope>
    <source>
        <strain evidence="9">FDAARGOS_79</strain>
    </source>
</reference>
<keyword evidence="4 6" id="KW-1133">Transmembrane helix</keyword>
<feature type="transmembrane region" description="Helical" evidence="6">
    <location>
        <begin position="236"/>
        <end position="256"/>
    </location>
</feature>
<evidence type="ECO:0000256" key="6">
    <source>
        <dbReference type="SAM" id="Phobius"/>
    </source>
</evidence>
<feature type="transmembrane region" description="Helical" evidence="6">
    <location>
        <begin position="268"/>
        <end position="286"/>
    </location>
</feature>
<evidence type="ECO:0000313" key="8">
    <source>
        <dbReference type="EMBL" id="PNO70550.1"/>
    </source>
</evidence>
<evidence type="ECO:0000256" key="1">
    <source>
        <dbReference type="ARBA" id="ARBA00004651"/>
    </source>
</evidence>
<accession>A0AAP8TQR3</accession>
<dbReference type="AlphaFoldDB" id="A0AAP8TQR3"/>
<dbReference type="EMBL" id="JTBC02000002">
    <property type="protein sequence ID" value="PNO70550.1"/>
    <property type="molecule type" value="Genomic_DNA"/>
</dbReference>
<sequence length="405" mass="42998">MGLMPPIFFIALGLFGVYCIEFGVVGILPQIITRYGISTAQAGWLVGVFALTIALFGPLLVLLASRFNRKRMLLIALAVFTAASALAAQADSFAMLMLLRILPALFHPIYFSLAMVAAAALYPPHLATKATAYAFIGTSMGMVLGIPLTQWIAGQFSYEASFRFCALVNLLATLGLLWRLPDAAVQRLSYGKQLAILRSGTLWLNITTCVLIFAAMFAVYAYAAEYLSREAGIGDAAIGWLLVAFGVGGVAGNLLAGKGLSRHRAVTVLLHPIALMAAYALLYRYGSANIGAMTALCLYWGAAHTSGLIVTQVWLTSEAPQAPAFATGLYIAFINLGVAVGSLVGGWFIAAWGLQGSLLCGGMFAALAAIAIAARLWLQRQATVALRQSSPSPAETSRFPHRPAR</sequence>
<keyword evidence="3 6" id="KW-0812">Transmembrane</keyword>
<comment type="subcellular location">
    <subcellularLocation>
        <location evidence="1">Cell membrane</location>
        <topology evidence="1">Multi-pass membrane protein</topology>
    </subcellularLocation>
</comment>
<feature type="domain" description="Major facilitator superfamily (MFS) profile" evidence="7">
    <location>
        <begin position="1"/>
        <end position="383"/>
    </location>
</feature>
<organism evidence="8 9">
    <name type="scientific">Serratia marcescens</name>
    <dbReference type="NCBI Taxonomy" id="615"/>
    <lineage>
        <taxon>Bacteria</taxon>
        <taxon>Pseudomonadati</taxon>
        <taxon>Pseudomonadota</taxon>
        <taxon>Gammaproteobacteria</taxon>
        <taxon>Enterobacterales</taxon>
        <taxon>Yersiniaceae</taxon>
        <taxon>Serratia</taxon>
    </lineage>
</organism>
<dbReference type="InterPro" id="IPR020846">
    <property type="entry name" value="MFS_dom"/>
</dbReference>
<gene>
    <name evidence="8" type="ORF">MC70_011275</name>
</gene>
<dbReference type="RefSeq" id="WP_102984715.1">
    <property type="nucleotide sequence ID" value="NZ_JTBC02000002.1"/>
</dbReference>